<feature type="transmembrane region" description="Helical" evidence="1">
    <location>
        <begin position="71"/>
        <end position="94"/>
    </location>
</feature>
<keyword evidence="1" id="KW-1133">Transmembrane helix</keyword>
<keyword evidence="1" id="KW-0812">Transmembrane</keyword>
<keyword evidence="1" id="KW-0472">Membrane</keyword>
<dbReference type="PANTHER" id="PTHR33133">
    <property type="entry name" value="OS08G0107100 PROTEIN-RELATED"/>
    <property type="match status" value="1"/>
</dbReference>
<reference evidence="2 3" key="1">
    <citation type="submission" date="2024-03" db="EMBL/GenBank/DDBJ databases">
        <authorList>
            <person name="Martinez-Hernandez J."/>
        </authorList>
    </citation>
    <scope>NUCLEOTIDE SEQUENCE [LARGE SCALE GENOMIC DNA]</scope>
</reference>
<evidence type="ECO:0000256" key="1">
    <source>
        <dbReference type="SAM" id="Phobius"/>
    </source>
</evidence>
<evidence type="ECO:0000313" key="2">
    <source>
        <dbReference type="EMBL" id="CAL0312221.1"/>
    </source>
</evidence>
<organism evidence="2 3">
    <name type="scientific">Lupinus luteus</name>
    <name type="common">European yellow lupine</name>
    <dbReference type="NCBI Taxonomy" id="3873"/>
    <lineage>
        <taxon>Eukaryota</taxon>
        <taxon>Viridiplantae</taxon>
        <taxon>Streptophyta</taxon>
        <taxon>Embryophyta</taxon>
        <taxon>Tracheophyta</taxon>
        <taxon>Spermatophyta</taxon>
        <taxon>Magnoliopsida</taxon>
        <taxon>eudicotyledons</taxon>
        <taxon>Gunneridae</taxon>
        <taxon>Pentapetalae</taxon>
        <taxon>rosids</taxon>
        <taxon>fabids</taxon>
        <taxon>Fabales</taxon>
        <taxon>Fabaceae</taxon>
        <taxon>Papilionoideae</taxon>
        <taxon>50 kb inversion clade</taxon>
        <taxon>genistoids sensu lato</taxon>
        <taxon>core genistoids</taxon>
        <taxon>Genisteae</taxon>
        <taxon>Lupinus</taxon>
    </lineage>
</organism>
<feature type="transmembrane region" description="Helical" evidence="1">
    <location>
        <begin position="262"/>
        <end position="282"/>
    </location>
</feature>
<evidence type="ECO:0000313" key="3">
    <source>
        <dbReference type="Proteomes" id="UP001497480"/>
    </source>
</evidence>
<accession>A0AAV1WU18</accession>
<keyword evidence="3" id="KW-1185">Reference proteome</keyword>
<feature type="transmembrane region" description="Helical" evidence="1">
    <location>
        <begin position="189"/>
        <end position="207"/>
    </location>
</feature>
<comment type="caution">
    <text evidence="2">The sequence shown here is derived from an EMBL/GenBank/DDBJ whole genome shotgun (WGS) entry which is preliminary data.</text>
</comment>
<protein>
    <recommendedName>
        <fullName evidence="4">Transmembrane protein</fullName>
    </recommendedName>
</protein>
<feature type="transmembrane region" description="Helical" evidence="1">
    <location>
        <begin position="163"/>
        <end position="183"/>
    </location>
</feature>
<dbReference type="Proteomes" id="UP001497480">
    <property type="component" value="Unassembled WGS sequence"/>
</dbReference>
<gene>
    <name evidence="2" type="ORF">LLUT_LOCUS13281</name>
</gene>
<feature type="transmembrane region" description="Helical" evidence="1">
    <location>
        <begin position="28"/>
        <end position="51"/>
    </location>
</feature>
<dbReference type="PANTHER" id="PTHR33133:SF7">
    <property type="entry name" value="F26K24.10 PROTEIN-RELATED"/>
    <property type="match status" value="1"/>
</dbReference>
<evidence type="ECO:0008006" key="4">
    <source>
        <dbReference type="Google" id="ProtNLM"/>
    </source>
</evidence>
<dbReference type="EMBL" id="CAXHTB010000009">
    <property type="protein sequence ID" value="CAL0312221.1"/>
    <property type="molecule type" value="Genomic_DNA"/>
</dbReference>
<proteinExistence type="predicted"/>
<sequence>MEVMEPKPDIWVLRSETNRITKDHGWHLVTLSAIFLLPLSCFYIIYTNFSFQLLNHFYYHLNQPTNLLNPLFLYLLYSIFVMFFSICGVSSITYSVFHAFYGTQPFNLVSSIKSISTSFFPLLATTIVLKLIFFFIPFLFSLLFFLFILGTQFLGITITSSPYFLGFSTAVLVFLPTLSVMMYLQVRWILVPVVVVLEPCWGLEALRRSASLIKGMKKVALILLLFFGLMEGLLLYSFPLPAILYISLMGSENGTGRRTFDWWHIVLDAIGKAPLLMIYLLLNNAAKTVLYILCKGIHDEDKCGNNYVTLPLDDNV</sequence>
<name>A0AAV1WU18_LUPLU</name>
<dbReference type="AlphaFoldDB" id="A0AAV1WU18"/>
<feature type="transmembrane region" description="Helical" evidence="1">
    <location>
        <begin position="219"/>
        <end position="242"/>
    </location>
</feature>
<feature type="transmembrane region" description="Helical" evidence="1">
    <location>
        <begin position="131"/>
        <end position="151"/>
    </location>
</feature>